<evidence type="ECO:0000313" key="2">
    <source>
        <dbReference type="Proteomes" id="UP001464891"/>
    </source>
</evidence>
<organism evidence="1 2">
    <name type="scientific">Trichocoleus desertorum GB2-A4</name>
    <dbReference type="NCBI Taxonomy" id="2933944"/>
    <lineage>
        <taxon>Bacteria</taxon>
        <taxon>Bacillati</taxon>
        <taxon>Cyanobacteriota</taxon>
        <taxon>Cyanophyceae</taxon>
        <taxon>Leptolyngbyales</taxon>
        <taxon>Trichocoleusaceae</taxon>
        <taxon>Trichocoleus</taxon>
    </lineage>
</organism>
<proteinExistence type="predicted"/>
<gene>
    <name evidence="1" type="ORF">NC998_29470</name>
</gene>
<protein>
    <submittedName>
        <fullName evidence="1">Uncharacterized protein</fullName>
    </submittedName>
</protein>
<dbReference type="RefSeq" id="WP_190443607.1">
    <property type="nucleotide sequence ID" value="NZ_JAMPKM010000082.1"/>
</dbReference>
<sequence>MYRSGKHQRAEIQNDQRAIKPQTLSSITASVRNEAIAPPSPAALSDRPCNFSQIGEHNLITELLLVPASCPELGHLFTLALELKSDRHTSQIGTTNQQRRVEAWGFLAAAERSRYC</sequence>
<evidence type="ECO:0000313" key="1">
    <source>
        <dbReference type="EMBL" id="MEP0821174.1"/>
    </source>
</evidence>
<comment type="caution">
    <text evidence="1">The sequence shown here is derived from an EMBL/GenBank/DDBJ whole genome shotgun (WGS) entry which is preliminary data.</text>
</comment>
<reference evidence="1 2" key="1">
    <citation type="submission" date="2022-04" db="EMBL/GenBank/DDBJ databases">
        <title>Positive selection, recombination, and allopatry shape intraspecific diversity of widespread and dominant cyanobacteria.</title>
        <authorList>
            <person name="Wei J."/>
            <person name="Shu W."/>
            <person name="Hu C."/>
        </authorList>
    </citation>
    <scope>NUCLEOTIDE SEQUENCE [LARGE SCALE GENOMIC DNA]</scope>
    <source>
        <strain evidence="1 2">GB2-A4</strain>
    </source>
</reference>
<accession>A0ABV0JHA5</accession>
<dbReference type="EMBL" id="JAMPKM010000082">
    <property type="protein sequence ID" value="MEP0821174.1"/>
    <property type="molecule type" value="Genomic_DNA"/>
</dbReference>
<dbReference type="Proteomes" id="UP001464891">
    <property type="component" value="Unassembled WGS sequence"/>
</dbReference>
<name>A0ABV0JHA5_9CYAN</name>
<keyword evidence="2" id="KW-1185">Reference proteome</keyword>